<gene>
    <name evidence="10" type="ORF">E8M01_23750</name>
</gene>
<dbReference type="PROSITE" id="PS00105">
    <property type="entry name" value="AA_TRANSFER_CLASS_1"/>
    <property type="match status" value="1"/>
</dbReference>
<dbReference type="Proteomes" id="UP000298781">
    <property type="component" value="Chromosome"/>
</dbReference>
<dbReference type="InterPro" id="IPR015421">
    <property type="entry name" value="PyrdxlP-dep_Trfase_major"/>
</dbReference>
<dbReference type="FunFam" id="3.40.640.10:FF:000033">
    <property type="entry name" value="Aspartate aminotransferase"/>
    <property type="match status" value="1"/>
</dbReference>
<keyword evidence="5 8" id="KW-0808">Transferase</keyword>
<dbReference type="NCBIfam" id="NF004769">
    <property type="entry name" value="PRK06107.1"/>
    <property type="match status" value="1"/>
</dbReference>
<dbReference type="SUPFAM" id="SSF53383">
    <property type="entry name" value="PLP-dependent transferases"/>
    <property type="match status" value="1"/>
</dbReference>
<evidence type="ECO:0000256" key="1">
    <source>
        <dbReference type="ARBA" id="ARBA00001933"/>
    </source>
</evidence>
<dbReference type="RefSeq" id="WP_136962430.1">
    <property type="nucleotide sequence ID" value="NZ_CP039690.1"/>
</dbReference>
<dbReference type="Gene3D" id="3.40.640.10">
    <property type="entry name" value="Type I PLP-dependent aspartate aminotransferase-like (Major domain)"/>
    <property type="match status" value="1"/>
</dbReference>
<dbReference type="EMBL" id="CP039690">
    <property type="protein sequence ID" value="QCI66992.1"/>
    <property type="molecule type" value="Genomic_DNA"/>
</dbReference>
<dbReference type="PANTHER" id="PTHR46383">
    <property type="entry name" value="ASPARTATE AMINOTRANSFERASE"/>
    <property type="match status" value="1"/>
</dbReference>
<comment type="cofactor">
    <cofactor evidence="1 8">
        <name>pyridoxal 5'-phosphate</name>
        <dbReference type="ChEBI" id="CHEBI:597326"/>
    </cofactor>
</comment>
<reference evidence="10 11" key="1">
    <citation type="submission" date="2019-04" db="EMBL/GenBank/DDBJ databases">
        <title>Phreatobacter aquaticus sp. nov.</title>
        <authorList>
            <person name="Choi A."/>
        </authorList>
    </citation>
    <scope>NUCLEOTIDE SEQUENCE [LARGE SCALE GENOMIC DNA]</scope>
    <source>
        <strain evidence="10 11">KCTC 52518</strain>
    </source>
</reference>
<evidence type="ECO:0000259" key="9">
    <source>
        <dbReference type="Pfam" id="PF00155"/>
    </source>
</evidence>
<keyword evidence="6" id="KW-0663">Pyridoxal phosphate</keyword>
<dbReference type="OrthoDB" id="8109430at2"/>
<evidence type="ECO:0000256" key="7">
    <source>
        <dbReference type="ARBA" id="ARBA00049185"/>
    </source>
</evidence>
<evidence type="ECO:0000313" key="10">
    <source>
        <dbReference type="EMBL" id="QCI66992.1"/>
    </source>
</evidence>
<comment type="subunit">
    <text evidence="3">Homodimer.</text>
</comment>
<dbReference type="GO" id="GO:0030170">
    <property type="term" value="F:pyridoxal phosphate binding"/>
    <property type="evidence" value="ECO:0007669"/>
    <property type="project" value="InterPro"/>
</dbReference>
<keyword evidence="4 8" id="KW-0032">Aminotransferase</keyword>
<evidence type="ECO:0000256" key="5">
    <source>
        <dbReference type="ARBA" id="ARBA00022679"/>
    </source>
</evidence>
<sequence length="405" mass="43042">MTVVTEIPLSPRVKRIKPSPSMVARMRAQELKAQGHDIIDLTVGEPDFDTPAHIQAAATAAMAAGETRYTPVNGTPRLRKAIAAKLARENGVTYGLDQITVGTGAKQVLFNALAATLGEGDEVIVPAPFWVSYPDMVLACDGTPVIVACGENSGFKLTAEALEQAITPKTRWLILNTPSNPTGAFYSATEMKALTDVLMRHPHVALMTDDIYEHIRFDGGEPVSPVAIEPRLAGRTLLVNGVSKTYAMTGFRIGYGAGPKPLIGAINVIQSQTTSGAASMSMAAAAAALEGDQSFVAEARTAYRARRDRAVELLNGIDGITCQTPDGAFYVYPSVAGLIGRKRADGRELKTDFDVALFFLEEAGVAVLDGAAYGLSPYLRLSIATSLSDIEEACTRLKRASQALN</sequence>
<evidence type="ECO:0000256" key="4">
    <source>
        <dbReference type="ARBA" id="ARBA00022576"/>
    </source>
</evidence>
<comment type="catalytic activity">
    <reaction evidence="7">
        <text>L-aspartate + 2-oxoglutarate = oxaloacetate + L-glutamate</text>
        <dbReference type="Rhea" id="RHEA:21824"/>
        <dbReference type="ChEBI" id="CHEBI:16452"/>
        <dbReference type="ChEBI" id="CHEBI:16810"/>
        <dbReference type="ChEBI" id="CHEBI:29985"/>
        <dbReference type="ChEBI" id="CHEBI:29991"/>
        <dbReference type="EC" id="2.6.1.1"/>
    </reaction>
</comment>
<dbReference type="Gene3D" id="3.90.1150.10">
    <property type="entry name" value="Aspartate Aminotransferase, domain 1"/>
    <property type="match status" value="1"/>
</dbReference>
<feature type="domain" description="Aminotransferase class I/classII large" evidence="9">
    <location>
        <begin position="37"/>
        <end position="397"/>
    </location>
</feature>
<accession>A0A4D7BGK4</accession>
<name>A0A4D7BGK4_9HYPH</name>
<dbReference type="InterPro" id="IPR050596">
    <property type="entry name" value="AspAT/PAT-like"/>
</dbReference>
<dbReference type="CDD" id="cd00609">
    <property type="entry name" value="AAT_like"/>
    <property type="match status" value="1"/>
</dbReference>
<dbReference type="Pfam" id="PF00155">
    <property type="entry name" value="Aminotran_1_2"/>
    <property type="match status" value="1"/>
</dbReference>
<protein>
    <recommendedName>
        <fullName evidence="8">Aminotransferase</fullName>
        <ecNumber evidence="8">2.6.1.-</ecNumber>
    </recommendedName>
</protein>
<evidence type="ECO:0000256" key="6">
    <source>
        <dbReference type="ARBA" id="ARBA00022898"/>
    </source>
</evidence>
<dbReference type="InterPro" id="IPR004838">
    <property type="entry name" value="NHTrfase_class1_PyrdxlP-BS"/>
</dbReference>
<dbReference type="EC" id="2.6.1.-" evidence="8"/>
<proteinExistence type="inferred from homology"/>
<dbReference type="KEGG" id="pstg:E8M01_23750"/>
<comment type="similarity">
    <text evidence="2 8">Belongs to the class-I pyridoxal-phosphate-dependent aminotransferase family.</text>
</comment>
<organism evidence="10 11">
    <name type="scientific">Phreatobacter stygius</name>
    <dbReference type="NCBI Taxonomy" id="1940610"/>
    <lineage>
        <taxon>Bacteria</taxon>
        <taxon>Pseudomonadati</taxon>
        <taxon>Pseudomonadota</taxon>
        <taxon>Alphaproteobacteria</taxon>
        <taxon>Hyphomicrobiales</taxon>
        <taxon>Phreatobacteraceae</taxon>
        <taxon>Phreatobacter</taxon>
    </lineage>
</organism>
<dbReference type="GO" id="GO:0006520">
    <property type="term" value="P:amino acid metabolic process"/>
    <property type="evidence" value="ECO:0007669"/>
    <property type="project" value="InterPro"/>
</dbReference>
<keyword evidence="11" id="KW-1185">Reference proteome</keyword>
<evidence type="ECO:0000313" key="11">
    <source>
        <dbReference type="Proteomes" id="UP000298781"/>
    </source>
</evidence>
<dbReference type="AlphaFoldDB" id="A0A4D7BGK4"/>
<dbReference type="InterPro" id="IPR015422">
    <property type="entry name" value="PyrdxlP-dep_Trfase_small"/>
</dbReference>
<dbReference type="GO" id="GO:0004069">
    <property type="term" value="F:L-aspartate:2-oxoglutarate aminotransferase activity"/>
    <property type="evidence" value="ECO:0007669"/>
    <property type="project" value="UniProtKB-EC"/>
</dbReference>
<evidence type="ECO:0000256" key="8">
    <source>
        <dbReference type="RuleBase" id="RU000481"/>
    </source>
</evidence>
<dbReference type="PANTHER" id="PTHR46383:SF1">
    <property type="entry name" value="ASPARTATE AMINOTRANSFERASE"/>
    <property type="match status" value="1"/>
</dbReference>
<evidence type="ECO:0000256" key="3">
    <source>
        <dbReference type="ARBA" id="ARBA00011738"/>
    </source>
</evidence>
<evidence type="ECO:0000256" key="2">
    <source>
        <dbReference type="ARBA" id="ARBA00007441"/>
    </source>
</evidence>
<dbReference type="InterPro" id="IPR015424">
    <property type="entry name" value="PyrdxlP-dep_Trfase"/>
</dbReference>
<dbReference type="InterPro" id="IPR004839">
    <property type="entry name" value="Aminotransferase_I/II_large"/>
</dbReference>